<dbReference type="AlphaFoldDB" id="C5L6F8"/>
<dbReference type="InParanoid" id="C5L6F8"/>
<protein>
    <submittedName>
        <fullName evidence="1">Uncharacterized protein</fullName>
    </submittedName>
</protein>
<gene>
    <name evidence="1" type="ORF">Pmar_PMAR024023</name>
</gene>
<organism evidence="2">
    <name type="scientific">Perkinsus marinus (strain ATCC 50983 / TXsc)</name>
    <dbReference type="NCBI Taxonomy" id="423536"/>
    <lineage>
        <taxon>Eukaryota</taxon>
        <taxon>Sar</taxon>
        <taxon>Alveolata</taxon>
        <taxon>Perkinsozoa</taxon>
        <taxon>Perkinsea</taxon>
        <taxon>Perkinsida</taxon>
        <taxon>Perkinsidae</taxon>
        <taxon>Perkinsus</taxon>
    </lineage>
</organism>
<dbReference type="OrthoDB" id="10355825at2759"/>
<keyword evidence="2" id="KW-1185">Reference proteome</keyword>
<dbReference type="RefSeq" id="XP_002775803.1">
    <property type="nucleotide sequence ID" value="XM_002775757.1"/>
</dbReference>
<reference evidence="1 2" key="1">
    <citation type="submission" date="2008-07" db="EMBL/GenBank/DDBJ databases">
        <authorList>
            <person name="El-Sayed N."/>
            <person name="Caler E."/>
            <person name="Inman J."/>
            <person name="Amedeo P."/>
            <person name="Hass B."/>
            <person name="Wortman J."/>
        </authorList>
    </citation>
    <scope>NUCLEOTIDE SEQUENCE [LARGE SCALE GENOMIC DNA]</scope>
    <source>
        <strain evidence="2">ATCC 50983 / TXsc</strain>
    </source>
</reference>
<dbReference type="EMBL" id="GG679769">
    <property type="protein sequence ID" value="EER07619.1"/>
    <property type="molecule type" value="Genomic_DNA"/>
</dbReference>
<proteinExistence type="predicted"/>
<dbReference type="GeneID" id="9042105"/>
<dbReference type="Proteomes" id="UP000007800">
    <property type="component" value="Unassembled WGS sequence"/>
</dbReference>
<evidence type="ECO:0000313" key="2">
    <source>
        <dbReference type="Proteomes" id="UP000007800"/>
    </source>
</evidence>
<evidence type="ECO:0000313" key="1">
    <source>
        <dbReference type="EMBL" id="EER07619.1"/>
    </source>
</evidence>
<sequence length="141" mass="16680">MEYLDEKTDKKLLSRVGIPPEYRANMLVNLLHYSSEDAEKRLFPAEKALKDAVLSTPAWHLLNARTYLYHFAWDMALEECEESNEVRQKYQRDLQGQLHTWRDRRLASGMRGDVMDALTSWQTAVDEERLRIKDDPRFSTF</sequence>
<name>C5L6F8_PERM5</name>
<accession>C5L6F8</accession>